<feature type="compositionally biased region" description="Pro residues" evidence="1">
    <location>
        <begin position="506"/>
        <end position="516"/>
    </location>
</feature>
<keyword evidence="2" id="KW-1133">Transmembrane helix</keyword>
<feature type="domain" description="DUF4097" evidence="3">
    <location>
        <begin position="392"/>
        <end position="500"/>
    </location>
</feature>
<name>A0A5B9EBE8_9BACT</name>
<keyword evidence="2" id="KW-0472">Membrane</keyword>
<feature type="compositionally biased region" description="Polar residues" evidence="1">
    <location>
        <begin position="453"/>
        <end position="463"/>
    </location>
</feature>
<feature type="compositionally biased region" description="Basic and acidic residues" evidence="1">
    <location>
        <begin position="574"/>
        <end position="586"/>
    </location>
</feature>
<gene>
    <name evidence="5" type="ORF">FTW19_06995</name>
</gene>
<proteinExistence type="predicted"/>
<evidence type="ECO:0000256" key="2">
    <source>
        <dbReference type="SAM" id="Phobius"/>
    </source>
</evidence>
<dbReference type="EMBL" id="CP042806">
    <property type="protein sequence ID" value="QEE27761.1"/>
    <property type="molecule type" value="Genomic_DNA"/>
</dbReference>
<dbReference type="Proteomes" id="UP000321820">
    <property type="component" value="Chromosome"/>
</dbReference>
<evidence type="ECO:0000259" key="4">
    <source>
        <dbReference type="Pfam" id="PF22570"/>
    </source>
</evidence>
<sequence>MATIPPIDPRFQREQWRQQQRIARDQAKAQRDAWRAQARLQREQMRWQMRQYRRGSIVGPLLLVAIGIVFLLIQTGRIAANQFWNWYGHFWPLVLIAIGVLMLAEWAVDRYFRAGDAPPVRRSVGGVVFLVILLAFVSLAYTDSRRVNGWVARSFHVSSDNWDEFTGDKHESDLTPVEQAFPEGGTLTVDNPRGDLTIAGTSDDGKLHISGHKEVYSDSDSEAERKAKAIDPNISASGNSVVVNIAAEKGCKLDLEITVPATALVTATANHGELHVRNLKAPVNLTANHGNVDISAITGTSNVHINNNDSSLNAHSLTGSLNIEGKIDELSISDVNGPVQMNGDFFGAGRIERVQGPFQLRTSRTEFRFVRLDGHVDIDPDHDMTVEDVLGPVVLNTRSRDIVMNRVAGDVTVTNKNGTVEIGVAQPVGNVTVTNRSGDVKLTVPEKAGYTISAETKNGSTDTDLPLDRNSSGDRRTLSGSINGGGKQIRILNSESDISINRNTLPPIPATPPAPPKITMEKPEVPEKPERRERPEPPAPPAGIDIRDANGTRVIINQNGVVVHEGSKTASKQKNKEKNKSNDNDF</sequence>
<organism evidence="5 6">
    <name type="scientific">Terriglobus albidus</name>
    <dbReference type="NCBI Taxonomy" id="1592106"/>
    <lineage>
        <taxon>Bacteria</taxon>
        <taxon>Pseudomonadati</taxon>
        <taxon>Acidobacteriota</taxon>
        <taxon>Terriglobia</taxon>
        <taxon>Terriglobales</taxon>
        <taxon>Acidobacteriaceae</taxon>
        <taxon>Terriglobus</taxon>
    </lineage>
</organism>
<dbReference type="Pfam" id="PF22570">
    <property type="entry name" value="LiaF-TM"/>
    <property type="match status" value="1"/>
</dbReference>
<evidence type="ECO:0000313" key="6">
    <source>
        <dbReference type="Proteomes" id="UP000321820"/>
    </source>
</evidence>
<dbReference type="Pfam" id="PF13349">
    <property type="entry name" value="DUF4097"/>
    <property type="match status" value="1"/>
</dbReference>
<accession>A0A5B9EBE8</accession>
<reference evidence="5 6" key="1">
    <citation type="submission" date="2019-08" db="EMBL/GenBank/DDBJ databases">
        <title>Complete genome sequence of Terriglobus albidus strain ORNL.</title>
        <authorList>
            <person name="Podar M."/>
        </authorList>
    </citation>
    <scope>NUCLEOTIDE SEQUENCE [LARGE SCALE GENOMIC DNA]</scope>
    <source>
        <strain evidence="5 6">ORNL</strain>
    </source>
</reference>
<feature type="domain" description="LiaF transmembrane" evidence="4">
    <location>
        <begin position="59"/>
        <end position="137"/>
    </location>
</feature>
<feature type="transmembrane region" description="Helical" evidence="2">
    <location>
        <begin position="55"/>
        <end position="74"/>
    </location>
</feature>
<keyword evidence="6" id="KW-1185">Reference proteome</keyword>
<feature type="compositionally biased region" description="Basic and acidic residues" evidence="1">
    <location>
        <begin position="519"/>
        <end position="536"/>
    </location>
</feature>
<dbReference type="RefSeq" id="WP_147646951.1">
    <property type="nucleotide sequence ID" value="NZ_CP042806.1"/>
</dbReference>
<evidence type="ECO:0000313" key="5">
    <source>
        <dbReference type="EMBL" id="QEE27761.1"/>
    </source>
</evidence>
<dbReference type="AlphaFoldDB" id="A0A5B9EBE8"/>
<dbReference type="OrthoDB" id="127291at2"/>
<feature type="region of interest" description="Disordered" evidence="1">
    <location>
        <begin position="453"/>
        <end position="586"/>
    </location>
</feature>
<evidence type="ECO:0000256" key="1">
    <source>
        <dbReference type="SAM" id="MobiDB-lite"/>
    </source>
</evidence>
<evidence type="ECO:0000259" key="3">
    <source>
        <dbReference type="Pfam" id="PF13349"/>
    </source>
</evidence>
<dbReference type="InterPro" id="IPR025164">
    <property type="entry name" value="Toastrack_DUF4097"/>
</dbReference>
<dbReference type="InterPro" id="IPR054331">
    <property type="entry name" value="LiaF_TM"/>
</dbReference>
<feature type="transmembrane region" description="Helical" evidence="2">
    <location>
        <begin position="120"/>
        <end position="141"/>
    </location>
</feature>
<feature type="transmembrane region" description="Helical" evidence="2">
    <location>
        <begin position="86"/>
        <end position="108"/>
    </location>
</feature>
<dbReference type="KEGG" id="talb:FTW19_06995"/>
<feature type="compositionally biased region" description="Polar residues" evidence="1">
    <location>
        <begin position="491"/>
        <end position="504"/>
    </location>
</feature>
<protein>
    <submittedName>
        <fullName evidence="5">DUF4097 family beta strand repeat protein</fullName>
    </submittedName>
</protein>
<keyword evidence="2" id="KW-0812">Transmembrane</keyword>